<dbReference type="PANTHER" id="PTHR42070">
    <property type="entry name" value="FILAMENT ASSOCIATED PROTEIN, PUTATIVE (AFU_ORTHOLOGUE AFUA_8G06630)-RELATED"/>
    <property type="match status" value="1"/>
</dbReference>
<comment type="caution">
    <text evidence="2">The sequence shown here is derived from an EMBL/GenBank/DDBJ whole genome shotgun (WGS) entry which is preliminary data.</text>
</comment>
<dbReference type="Proteomes" id="UP000076580">
    <property type="component" value="Chromosome 01"/>
</dbReference>
<feature type="region of interest" description="Disordered" evidence="1">
    <location>
        <begin position="81"/>
        <end position="141"/>
    </location>
</feature>
<sequence length="293" mass="31291">MATKCKARDGNAQNRESQRRSRARRRELIDTLSKQVEEFRRQGVKASLEMQTASRAVSAENQRLRALLALHGVSEAKIDAHLSSPSPSTLPSSAPLTDGVPKTGAKPGKHTQGKPARGTAQRHSCASTRGRRTADKSSFSQKPLAFASNRLTLTVAAGQPSSEPVSDTELLTAMTSPTATRHIYGVEVCFRQGDEHEHGHPGLDLTRILDAQAGSDMLPPLSDSFYSSESSVTDSGCNKALEMSCETAAAILVDLYGHPDPARARVALGCAGTGSCHVKNTAIFKLMEDLGQS</sequence>
<reference evidence="2 3" key="1">
    <citation type="journal article" date="2016" name="Sci. Rep.">
        <title>Insights into Adaptations to a Near-Obligate Nematode Endoparasitic Lifestyle from the Finished Genome of Drechmeria coniospora.</title>
        <authorList>
            <person name="Zhang L."/>
            <person name="Zhou Z."/>
            <person name="Guo Q."/>
            <person name="Fokkens L."/>
            <person name="Miskei M."/>
            <person name="Pocsi I."/>
            <person name="Zhang W."/>
            <person name="Chen M."/>
            <person name="Wang L."/>
            <person name="Sun Y."/>
            <person name="Donzelli B.G."/>
            <person name="Gibson D.M."/>
            <person name="Nelson D.R."/>
            <person name="Luo J.G."/>
            <person name="Rep M."/>
            <person name="Liu H."/>
            <person name="Yang S."/>
            <person name="Wang J."/>
            <person name="Krasnoff S.B."/>
            <person name="Xu Y."/>
            <person name="Molnar I."/>
            <person name="Lin M."/>
        </authorList>
    </citation>
    <scope>NUCLEOTIDE SEQUENCE [LARGE SCALE GENOMIC DNA]</scope>
    <source>
        <strain evidence="2 3">ARSEF 6962</strain>
    </source>
</reference>
<dbReference type="PANTHER" id="PTHR42070:SF1">
    <property type="entry name" value="FILAMENT ASSOCIATED PROTEIN, PUTATIVE (AFU_ORTHOLOGUE AFUA_8G06630)-RELATED"/>
    <property type="match status" value="1"/>
</dbReference>
<proteinExistence type="predicted"/>
<keyword evidence="3" id="KW-1185">Reference proteome</keyword>
<evidence type="ECO:0000313" key="2">
    <source>
        <dbReference type="EMBL" id="KYK62025.1"/>
    </source>
</evidence>
<evidence type="ECO:0000313" key="3">
    <source>
        <dbReference type="Proteomes" id="UP000076580"/>
    </source>
</evidence>
<dbReference type="AlphaFoldDB" id="A0A151GY60"/>
<dbReference type="RefSeq" id="XP_040661377.1">
    <property type="nucleotide sequence ID" value="XM_040800494.1"/>
</dbReference>
<feature type="region of interest" description="Disordered" evidence="1">
    <location>
        <begin position="1"/>
        <end position="26"/>
    </location>
</feature>
<dbReference type="STRING" id="98403.A0A151GY60"/>
<dbReference type="EMBL" id="LAYC01000001">
    <property type="protein sequence ID" value="KYK62025.1"/>
    <property type="molecule type" value="Genomic_DNA"/>
</dbReference>
<feature type="compositionally biased region" description="Low complexity" evidence="1">
    <location>
        <begin position="82"/>
        <end position="97"/>
    </location>
</feature>
<dbReference type="GeneID" id="63715813"/>
<accession>A0A151GY60</accession>
<evidence type="ECO:0000256" key="1">
    <source>
        <dbReference type="SAM" id="MobiDB-lite"/>
    </source>
</evidence>
<gene>
    <name evidence="2" type="ORF">DCS_03170</name>
</gene>
<protein>
    <recommendedName>
        <fullName evidence="4">BZIP domain-containing protein</fullName>
    </recommendedName>
</protein>
<dbReference type="InParanoid" id="A0A151GY60"/>
<evidence type="ECO:0008006" key="4">
    <source>
        <dbReference type="Google" id="ProtNLM"/>
    </source>
</evidence>
<dbReference type="Gene3D" id="1.20.5.170">
    <property type="match status" value="1"/>
</dbReference>
<organism evidence="2 3">
    <name type="scientific">Drechmeria coniospora</name>
    <name type="common">Nematophagous fungus</name>
    <name type="synonym">Meria coniospora</name>
    <dbReference type="NCBI Taxonomy" id="98403"/>
    <lineage>
        <taxon>Eukaryota</taxon>
        <taxon>Fungi</taxon>
        <taxon>Dikarya</taxon>
        <taxon>Ascomycota</taxon>
        <taxon>Pezizomycotina</taxon>
        <taxon>Sordariomycetes</taxon>
        <taxon>Hypocreomycetidae</taxon>
        <taxon>Hypocreales</taxon>
        <taxon>Ophiocordycipitaceae</taxon>
        <taxon>Drechmeria</taxon>
    </lineage>
</organism>
<name>A0A151GY60_DRECN</name>